<reference evidence="2 3" key="1">
    <citation type="journal article" date="2020" name="ISME J.">
        <title>Uncovering the hidden diversity of litter-decomposition mechanisms in mushroom-forming fungi.</title>
        <authorList>
            <person name="Floudas D."/>
            <person name="Bentzer J."/>
            <person name="Ahren D."/>
            <person name="Johansson T."/>
            <person name="Persson P."/>
            <person name="Tunlid A."/>
        </authorList>
    </citation>
    <scope>NUCLEOTIDE SEQUENCE [LARGE SCALE GENOMIC DNA]</scope>
    <source>
        <strain evidence="2 3">CBS 175.51</strain>
    </source>
</reference>
<proteinExistence type="predicted"/>
<dbReference type="EMBL" id="JAACJK010000006">
    <property type="protein sequence ID" value="KAF5339850.1"/>
    <property type="molecule type" value="Genomic_DNA"/>
</dbReference>
<dbReference type="AlphaFoldDB" id="A0A8H5FJU7"/>
<accession>A0A8H5FJU7</accession>
<gene>
    <name evidence="2" type="ORF">D9611_009165</name>
</gene>
<feature type="compositionally biased region" description="Polar residues" evidence="1">
    <location>
        <begin position="100"/>
        <end position="113"/>
    </location>
</feature>
<feature type="region of interest" description="Disordered" evidence="1">
    <location>
        <begin position="1"/>
        <end position="20"/>
    </location>
</feature>
<comment type="caution">
    <text evidence="2">The sequence shown here is derived from an EMBL/GenBank/DDBJ whole genome shotgun (WGS) entry which is preliminary data.</text>
</comment>
<evidence type="ECO:0000256" key="1">
    <source>
        <dbReference type="SAM" id="MobiDB-lite"/>
    </source>
</evidence>
<feature type="compositionally biased region" description="Basic residues" evidence="1">
    <location>
        <begin position="119"/>
        <end position="128"/>
    </location>
</feature>
<organism evidence="2 3">
    <name type="scientific">Ephemerocybe angulata</name>
    <dbReference type="NCBI Taxonomy" id="980116"/>
    <lineage>
        <taxon>Eukaryota</taxon>
        <taxon>Fungi</taxon>
        <taxon>Dikarya</taxon>
        <taxon>Basidiomycota</taxon>
        <taxon>Agaricomycotina</taxon>
        <taxon>Agaricomycetes</taxon>
        <taxon>Agaricomycetidae</taxon>
        <taxon>Agaricales</taxon>
        <taxon>Agaricineae</taxon>
        <taxon>Psathyrellaceae</taxon>
        <taxon>Ephemerocybe</taxon>
    </lineage>
</organism>
<feature type="region of interest" description="Disordered" evidence="1">
    <location>
        <begin position="65"/>
        <end position="135"/>
    </location>
</feature>
<protein>
    <submittedName>
        <fullName evidence="2">Uncharacterized protein</fullName>
    </submittedName>
</protein>
<dbReference type="Proteomes" id="UP000541558">
    <property type="component" value="Unassembled WGS sequence"/>
</dbReference>
<sequence>MSVKKELTETPLPVPNADKVENEARARRIIHNMISTTYHGSPEALLAHITTLVGDYSKEGIGDDLSLSDFGKNASPRTKPGTGKEKVSKGQARRAKRSRTTPNVEESSAARTQGGSGRSKVKKTKKKEKPVPCPATLDTTMRLKDAPIRRDPGTLFAYFLPLGAGNNVDSPIILDNPDDSTA</sequence>
<evidence type="ECO:0000313" key="2">
    <source>
        <dbReference type="EMBL" id="KAF5339850.1"/>
    </source>
</evidence>
<name>A0A8H5FJU7_9AGAR</name>
<keyword evidence="3" id="KW-1185">Reference proteome</keyword>
<evidence type="ECO:0000313" key="3">
    <source>
        <dbReference type="Proteomes" id="UP000541558"/>
    </source>
</evidence>